<reference evidence="4 5" key="1">
    <citation type="submission" date="2023-02" db="EMBL/GenBank/DDBJ databases">
        <authorList>
            <person name="Maleckis M."/>
        </authorList>
    </citation>
    <scope>NUCLEOTIDE SEQUENCE [LARGE SCALE GENOMIC DNA]</scope>
    <source>
        <strain evidence="4 5">P8-A2</strain>
    </source>
</reference>
<feature type="region of interest" description="Disordered" evidence="1">
    <location>
        <begin position="229"/>
        <end position="262"/>
    </location>
</feature>
<feature type="region of interest" description="Disordered" evidence="1">
    <location>
        <begin position="1"/>
        <end position="79"/>
    </location>
</feature>
<feature type="compositionally biased region" description="Polar residues" evidence="1">
    <location>
        <begin position="466"/>
        <end position="486"/>
    </location>
</feature>
<evidence type="ECO:0000313" key="5">
    <source>
        <dbReference type="Proteomes" id="UP001257627"/>
    </source>
</evidence>
<protein>
    <submittedName>
        <fullName evidence="4">PASTA domain-containing protein</fullName>
    </submittedName>
</protein>
<feature type="compositionally biased region" description="Gly residues" evidence="1">
    <location>
        <begin position="331"/>
        <end position="344"/>
    </location>
</feature>
<dbReference type="CDD" id="cd06577">
    <property type="entry name" value="PASTA_pknB"/>
    <property type="match status" value="1"/>
</dbReference>
<dbReference type="Gene3D" id="3.30.10.20">
    <property type="match status" value="1"/>
</dbReference>
<feature type="domain" description="PASTA" evidence="2">
    <location>
        <begin position="254"/>
        <end position="309"/>
    </location>
</feature>
<feature type="compositionally biased region" description="Polar residues" evidence="1">
    <location>
        <begin position="497"/>
        <end position="510"/>
    </location>
</feature>
<feature type="compositionally biased region" description="Low complexity" evidence="1">
    <location>
        <begin position="345"/>
        <end position="421"/>
    </location>
</feature>
<keyword evidence="5" id="KW-1185">Reference proteome</keyword>
<feature type="domain" description="DUF6777" evidence="3">
    <location>
        <begin position="70"/>
        <end position="235"/>
    </location>
</feature>
<feature type="compositionally biased region" description="Basic and acidic residues" evidence="1">
    <location>
        <begin position="12"/>
        <end position="26"/>
    </location>
</feature>
<name>A0ABU3UZ39_9ACTN</name>
<dbReference type="RefSeq" id="WP_316735829.1">
    <property type="nucleotide sequence ID" value="NZ_JARAKF010000001.1"/>
</dbReference>
<feature type="compositionally biased region" description="Basic and acidic residues" evidence="1">
    <location>
        <begin position="241"/>
        <end position="250"/>
    </location>
</feature>
<dbReference type="Proteomes" id="UP001257627">
    <property type="component" value="Unassembled WGS sequence"/>
</dbReference>
<dbReference type="InterPro" id="IPR005543">
    <property type="entry name" value="PASTA_dom"/>
</dbReference>
<dbReference type="EMBL" id="JARAKF010000001">
    <property type="protein sequence ID" value="MDU8999182.1"/>
    <property type="molecule type" value="Genomic_DNA"/>
</dbReference>
<accession>A0ABU3UZ39</accession>
<comment type="caution">
    <text evidence="4">The sequence shown here is derived from an EMBL/GenBank/DDBJ whole genome shotgun (WGS) entry which is preliminary data.</text>
</comment>
<proteinExistence type="predicted"/>
<evidence type="ECO:0000259" key="3">
    <source>
        <dbReference type="Pfam" id="PF20568"/>
    </source>
</evidence>
<dbReference type="Pfam" id="PF20568">
    <property type="entry name" value="DUF6777"/>
    <property type="match status" value="1"/>
</dbReference>
<feature type="compositionally biased region" description="Low complexity" evidence="1">
    <location>
        <begin position="429"/>
        <end position="457"/>
    </location>
</feature>
<evidence type="ECO:0000313" key="4">
    <source>
        <dbReference type="EMBL" id="MDU8999182.1"/>
    </source>
</evidence>
<sequence length="510" mass="50614">MAVGVSSVSPFFKEDRQLGTDIHLPEARPSGGVQASNSPGLYGGAPDGSDGSGSPAPAPEPGTAPGTDTGPGTGVWGGTTKPGTCAVAKLKKFLTDPKNSAKAQEWARVLHISTDQIPGYIDQLTPVVLRHDTLVTNHDYKNGKAVSYAALLQAGIAILVDQQGLPAVKCSCGNPLLPFEGKASKTDVRFKNGNDQWADYRQDRVVMVEPPPGAQEIHKLQLVDVRNPDRGIARPVGSDGSQDKSFDTQQKHAVPPVTGMTFAEATRRLTDAGLGMSYAGDTLPADDAQVTASRPTEGSQVAWGTSVVLSARSDSPSASGGGPATPPASGTGTGGTNGAGGTSGAGSDPGTTPPTSSGGSSGSSSDGSSSDGSSSDGASSGSASSSGSGTGSGAPTDTFTPTPTKTATSTDTPTNTPTDTSGGTGGGTTSTPSHTSPTGSPTSTAPTTPTTVPTSREPTSHEPTSHEPTSTKPTVSSAPPRSEPVSSTPPAPVDPGTSDSAPGGSTESAA</sequence>
<organism evidence="4 5">
    <name type="scientific">Streptomyces mirabilis</name>
    <dbReference type="NCBI Taxonomy" id="68239"/>
    <lineage>
        <taxon>Bacteria</taxon>
        <taxon>Bacillati</taxon>
        <taxon>Actinomycetota</taxon>
        <taxon>Actinomycetes</taxon>
        <taxon>Kitasatosporales</taxon>
        <taxon>Streptomycetaceae</taxon>
        <taxon>Streptomyces</taxon>
    </lineage>
</organism>
<evidence type="ECO:0000259" key="2">
    <source>
        <dbReference type="Pfam" id="PF03793"/>
    </source>
</evidence>
<feature type="region of interest" description="Disordered" evidence="1">
    <location>
        <begin position="311"/>
        <end position="510"/>
    </location>
</feature>
<dbReference type="Pfam" id="PF03793">
    <property type="entry name" value="PASTA"/>
    <property type="match status" value="1"/>
</dbReference>
<gene>
    <name evidence="4" type="ORF">PU648_43920</name>
</gene>
<dbReference type="InterPro" id="IPR046704">
    <property type="entry name" value="DUF6777"/>
</dbReference>
<evidence type="ECO:0000256" key="1">
    <source>
        <dbReference type="SAM" id="MobiDB-lite"/>
    </source>
</evidence>